<sequence>MNVTEEWIQRTLAECRARQGDTVSVEIKAAQGGLPKSLPETICAMANMPDGGLILLGVKESANFEIVGVEDPAKLESGIVSQAQNAVKPAPAVDTTIVEIDGKHLVLAQVRSLNIDDKPALYKGKPYLRQADGDYPMPLSEQKMIAAAKLHVSPDEAYDQRVVRDSSLEDLDPDLADDLVKRLRGEIKQFRKVNNNRQILRNMRVSTKNDELTLSGLYGLASYPQGFYPTLSVTAAVRLPEDSLEGRTKNLEKFSGPVTDLLDQSLEWVKRNIGTIQRYQPDGHMKSVPEIPLTAVREAIANAIIHRDLGPNALDQGRPVDIRLYDKCLVITNPGGLKSLSIRQLESEEFTRVEVNQHLYRLAQSLRDPQGNRIIEGEGGGIQTMIRECRAAGLKPPLFEDTGVKFTCKLWRVSEVPLPASVPQGTVPNRGVRNVQGRTNEDLLKKLGRNVPSIYAAACDFQAAFTLQELRENTDMSESQVRYGLKPLLDNGFIRRSGGQGRRNTSYTVIR</sequence>
<dbReference type="AlphaFoldDB" id="A0A5J6Z3D0"/>
<dbReference type="Gene3D" id="3.30.950.30">
    <property type="entry name" value="Schlafen, AAA domain"/>
    <property type="match status" value="1"/>
</dbReference>
<keyword evidence="3" id="KW-1185">Reference proteome</keyword>
<gene>
    <name evidence="2" type="ORF">CUROG_00660</name>
</gene>
<dbReference type="Pfam" id="PF13749">
    <property type="entry name" value="HATPase_c_4"/>
    <property type="match status" value="1"/>
</dbReference>
<dbReference type="OrthoDB" id="9805115at2"/>
<dbReference type="KEGG" id="cuo:CUROG_00660"/>
<dbReference type="Proteomes" id="UP000326711">
    <property type="component" value="Chromosome"/>
</dbReference>
<name>A0A5J6Z3D0_9CORY</name>
<reference evidence="3" key="1">
    <citation type="submission" date="2019-10" db="EMBL/GenBank/DDBJ databases">
        <title>Complete genome sequence of Corynebacterium urogenitalis DSM 108747, isolated from the genital tract of a cow.</title>
        <authorList>
            <person name="Ruckert C."/>
            <person name="Ballas P."/>
            <person name="Wagener K."/>
            <person name="Drillich M."/>
            <person name="Kaempfer P."/>
            <person name="Busse H.-J."/>
            <person name="Ehling-Schulz M."/>
        </authorList>
    </citation>
    <scope>NUCLEOTIDE SEQUENCE [LARGE SCALE GENOMIC DNA]</scope>
    <source>
        <strain evidence="3">LMM 1652</strain>
    </source>
</reference>
<evidence type="ECO:0000313" key="3">
    <source>
        <dbReference type="Proteomes" id="UP000326711"/>
    </source>
</evidence>
<dbReference type="InterPro" id="IPR038461">
    <property type="entry name" value="Schlafen_AlbA_2_dom_sf"/>
</dbReference>
<proteinExistence type="predicted"/>
<evidence type="ECO:0000313" key="2">
    <source>
        <dbReference type="EMBL" id="QFQ01536.1"/>
    </source>
</evidence>
<dbReference type="RefSeq" id="WP_151902026.1">
    <property type="nucleotide sequence ID" value="NZ_CP045032.1"/>
</dbReference>
<dbReference type="PANTHER" id="PTHR30595">
    <property type="entry name" value="GLPR-RELATED TRANSCRIPTIONAL REPRESSOR"/>
    <property type="match status" value="1"/>
</dbReference>
<accession>A0A5J6Z3D0</accession>
<dbReference type="EMBL" id="CP045032">
    <property type="protein sequence ID" value="QFQ01536.1"/>
    <property type="molecule type" value="Genomic_DNA"/>
</dbReference>
<feature type="domain" description="Schlafen AlbA-2" evidence="1">
    <location>
        <begin position="25"/>
        <end position="137"/>
    </location>
</feature>
<organism evidence="2 3">
    <name type="scientific">Corynebacterium urogenitale</name>
    <dbReference type="NCBI Taxonomy" id="2487892"/>
    <lineage>
        <taxon>Bacteria</taxon>
        <taxon>Bacillati</taxon>
        <taxon>Actinomycetota</taxon>
        <taxon>Actinomycetes</taxon>
        <taxon>Mycobacteriales</taxon>
        <taxon>Corynebacteriaceae</taxon>
        <taxon>Corynebacterium</taxon>
    </lineage>
</organism>
<evidence type="ECO:0000259" key="1">
    <source>
        <dbReference type="Pfam" id="PF04326"/>
    </source>
</evidence>
<dbReference type="PANTHER" id="PTHR30595:SF6">
    <property type="entry name" value="SCHLAFEN ALBA-2 DOMAIN-CONTAINING PROTEIN"/>
    <property type="match status" value="1"/>
</dbReference>
<dbReference type="Pfam" id="PF04326">
    <property type="entry name" value="SLFN_AlbA_2"/>
    <property type="match status" value="1"/>
</dbReference>
<dbReference type="InterPro" id="IPR007421">
    <property type="entry name" value="Schlafen_AlbA_2_dom"/>
</dbReference>
<dbReference type="Gene3D" id="3.30.565.60">
    <property type="match status" value="1"/>
</dbReference>
<dbReference type="InterPro" id="IPR038475">
    <property type="entry name" value="RecG_C_sf"/>
</dbReference>
<protein>
    <submittedName>
        <fullName evidence="2">Divergent AAA domain protein</fullName>
    </submittedName>
</protein>